<evidence type="ECO:0000256" key="9">
    <source>
        <dbReference type="RuleBase" id="RU004386"/>
    </source>
</evidence>
<accession>A0AAW9MZG3</accession>
<evidence type="ECO:0000313" key="11">
    <source>
        <dbReference type="EMBL" id="MEB3429447.1"/>
    </source>
</evidence>
<dbReference type="RefSeq" id="WP_324619636.1">
    <property type="nucleotide sequence ID" value="NZ_JAYKOT010000003.1"/>
</dbReference>
<dbReference type="GO" id="GO:0008270">
    <property type="term" value="F:zinc ion binding"/>
    <property type="evidence" value="ECO:0007669"/>
    <property type="project" value="InterPro"/>
</dbReference>
<dbReference type="InterPro" id="IPR023358">
    <property type="entry name" value="Peptidase_M18_dom2"/>
</dbReference>
<dbReference type="Pfam" id="PF02127">
    <property type="entry name" value="Peptidase_M18"/>
    <property type="match status" value="1"/>
</dbReference>
<dbReference type="AlphaFoldDB" id="A0AAW9MZG3"/>
<gene>
    <name evidence="11" type="ORF">VLK81_05380</name>
</gene>
<dbReference type="PANTHER" id="PTHR28570:SF3">
    <property type="entry name" value="ASPARTYL AMINOPEPTIDASE"/>
    <property type="match status" value="1"/>
</dbReference>
<dbReference type="Proteomes" id="UP001357733">
    <property type="component" value="Unassembled WGS sequence"/>
</dbReference>
<dbReference type="GO" id="GO:0006508">
    <property type="term" value="P:proteolysis"/>
    <property type="evidence" value="ECO:0007669"/>
    <property type="project" value="UniProtKB-KW"/>
</dbReference>
<comment type="cofactor">
    <cofactor evidence="1 10">
        <name>Zn(2+)</name>
        <dbReference type="ChEBI" id="CHEBI:29105"/>
    </cofactor>
</comment>
<dbReference type="Gene3D" id="3.40.630.10">
    <property type="entry name" value="Zn peptidases"/>
    <property type="match status" value="1"/>
</dbReference>
<dbReference type="PANTHER" id="PTHR28570">
    <property type="entry name" value="ASPARTYL AMINOPEPTIDASE"/>
    <property type="match status" value="1"/>
</dbReference>
<dbReference type="NCBIfam" id="NF002759">
    <property type="entry name" value="PRK02813.1"/>
    <property type="match status" value="1"/>
</dbReference>
<dbReference type="GO" id="GO:0005737">
    <property type="term" value="C:cytoplasm"/>
    <property type="evidence" value="ECO:0007669"/>
    <property type="project" value="UniProtKB-ARBA"/>
</dbReference>
<proteinExistence type="inferred from homology"/>
<dbReference type="GO" id="GO:0004177">
    <property type="term" value="F:aminopeptidase activity"/>
    <property type="evidence" value="ECO:0007669"/>
    <property type="project" value="UniProtKB-KW"/>
</dbReference>
<evidence type="ECO:0000256" key="7">
    <source>
        <dbReference type="ARBA" id="ARBA00022833"/>
    </source>
</evidence>
<evidence type="ECO:0000256" key="10">
    <source>
        <dbReference type="RuleBase" id="RU004387"/>
    </source>
</evidence>
<name>A0AAW9MZG3_9FIRM</name>
<evidence type="ECO:0000256" key="1">
    <source>
        <dbReference type="ARBA" id="ARBA00001947"/>
    </source>
</evidence>
<comment type="caution">
    <text evidence="11">The sequence shown here is derived from an EMBL/GenBank/DDBJ whole genome shotgun (WGS) entry which is preliminary data.</text>
</comment>
<evidence type="ECO:0000256" key="6">
    <source>
        <dbReference type="ARBA" id="ARBA00022801"/>
    </source>
</evidence>
<evidence type="ECO:0000313" key="12">
    <source>
        <dbReference type="Proteomes" id="UP001357733"/>
    </source>
</evidence>
<dbReference type="Gene3D" id="2.30.250.10">
    <property type="entry name" value="Aminopeptidase i, Domain 2"/>
    <property type="match status" value="1"/>
</dbReference>
<keyword evidence="5 9" id="KW-0479">Metal-binding</keyword>
<keyword evidence="3 9" id="KW-0031">Aminopeptidase</keyword>
<evidence type="ECO:0000256" key="3">
    <source>
        <dbReference type="ARBA" id="ARBA00022438"/>
    </source>
</evidence>
<dbReference type="EMBL" id="JAYKOT010000003">
    <property type="protein sequence ID" value="MEB3429447.1"/>
    <property type="molecule type" value="Genomic_DNA"/>
</dbReference>
<evidence type="ECO:0000256" key="2">
    <source>
        <dbReference type="ARBA" id="ARBA00008290"/>
    </source>
</evidence>
<dbReference type="PRINTS" id="PR00932">
    <property type="entry name" value="AMINO1PTASE"/>
</dbReference>
<evidence type="ECO:0000256" key="8">
    <source>
        <dbReference type="ARBA" id="ARBA00023049"/>
    </source>
</evidence>
<dbReference type="InterPro" id="IPR001948">
    <property type="entry name" value="Peptidase_M18"/>
</dbReference>
<sequence length="429" mass="48683">MNENLLIKDLMDFIDRSKNAYFATENLKNSLLDNGFIELKKDESWDLMFDEKYFYTNNDSSILAFTTPKNKVNFRFQIVGSHSDSPGFRIKPIHEKKIKGDYIRIDTEVYGGPIVSTWFDRPLSASGRVVLKSDNPLKPKVKLIDYDKDLMIIPNQCIHMNRELNNGYKYNYSIDTLPIMGMSEKDSENYLLKNISEILEVSADDILDFDLYLYPREKSTLLGLNDEFISAPRLDNLAMAHASYRSFVESFSQEAVNVFFVSDNEEVGSMSIQGADSTMLSDSILRISKALGFTDDEYFEALGRSFMISADQAHAVHPNLTFNSDDLNYPIINHGPVIKYAANKAYTSDGLSASIFRQIAEKAGMPIQVFTNRSDKRGGSTIGPISQSHINILSLDIGNPILAMHSIRELGGVKDHYYLYEILKEFYNL</sequence>
<keyword evidence="8 9" id="KW-0482">Metalloprotease</keyword>
<keyword evidence="6 9" id="KW-0378">Hydrolase</keyword>
<comment type="similarity">
    <text evidence="2 9">Belongs to the peptidase M18 family.</text>
</comment>
<dbReference type="EC" id="3.4.11.-" evidence="10"/>
<keyword evidence="7 9" id="KW-0862">Zinc</keyword>
<evidence type="ECO:0000256" key="5">
    <source>
        <dbReference type="ARBA" id="ARBA00022723"/>
    </source>
</evidence>
<reference evidence="11 12" key="1">
    <citation type="submission" date="2024-01" db="EMBL/GenBank/DDBJ databases">
        <title>Complete genome sequence of Citroniella saccharovorans strain M6.X9, isolated from human fecal sample.</title>
        <authorList>
            <person name="Cheng G."/>
            <person name="Westerholm M."/>
            <person name="Schnurer A."/>
        </authorList>
    </citation>
    <scope>NUCLEOTIDE SEQUENCE [LARGE SCALE GENOMIC DNA]</scope>
    <source>
        <strain evidence="11 12">DSM 29873</strain>
    </source>
</reference>
<dbReference type="SUPFAM" id="SSF101821">
    <property type="entry name" value="Aminopeptidase/glucanase lid domain"/>
    <property type="match status" value="1"/>
</dbReference>
<dbReference type="GO" id="GO:0008237">
    <property type="term" value="F:metallopeptidase activity"/>
    <property type="evidence" value="ECO:0007669"/>
    <property type="project" value="UniProtKB-KW"/>
</dbReference>
<evidence type="ECO:0000256" key="4">
    <source>
        <dbReference type="ARBA" id="ARBA00022670"/>
    </source>
</evidence>
<dbReference type="CDD" id="cd05658">
    <property type="entry name" value="M18_DAP"/>
    <property type="match status" value="1"/>
</dbReference>
<keyword evidence="12" id="KW-1185">Reference proteome</keyword>
<organism evidence="11 12">
    <name type="scientific">Citroniella saccharovorans</name>
    <dbReference type="NCBI Taxonomy" id="2053367"/>
    <lineage>
        <taxon>Bacteria</taxon>
        <taxon>Bacillati</taxon>
        <taxon>Bacillota</taxon>
        <taxon>Tissierellia</taxon>
        <taxon>Tissierellales</taxon>
        <taxon>Peptoniphilaceae</taxon>
        <taxon>Citroniella</taxon>
    </lineage>
</organism>
<keyword evidence="4 9" id="KW-0645">Protease</keyword>
<dbReference type="SUPFAM" id="SSF53187">
    <property type="entry name" value="Zn-dependent exopeptidases"/>
    <property type="match status" value="1"/>
</dbReference>
<protein>
    <recommendedName>
        <fullName evidence="10">M18 family aminopeptidase</fullName>
        <ecNumber evidence="10">3.4.11.-</ecNumber>
    </recommendedName>
</protein>